<dbReference type="CDD" id="cd00090">
    <property type="entry name" value="HTH_ARSR"/>
    <property type="match status" value="1"/>
</dbReference>
<dbReference type="PANTHER" id="PTHR33154:SF15">
    <property type="entry name" value="REGULATORY PROTEIN ARSR"/>
    <property type="match status" value="1"/>
</dbReference>
<keyword evidence="3" id="KW-0804">Transcription</keyword>
<dbReference type="InterPro" id="IPR011991">
    <property type="entry name" value="ArsR-like_HTH"/>
</dbReference>
<dbReference type="RefSeq" id="WP_329493992.1">
    <property type="nucleotide sequence ID" value="NZ_CP108460.1"/>
</dbReference>
<feature type="compositionally biased region" description="Low complexity" evidence="4">
    <location>
        <begin position="207"/>
        <end position="235"/>
    </location>
</feature>
<evidence type="ECO:0000259" key="5">
    <source>
        <dbReference type="SMART" id="SM00418"/>
    </source>
</evidence>
<dbReference type="InterPro" id="IPR051081">
    <property type="entry name" value="HTH_MetalResp_TranReg"/>
</dbReference>
<keyword evidence="2" id="KW-0238">DNA-binding</keyword>
<protein>
    <submittedName>
        <fullName evidence="6">Helix-turn-helix domain-containing protein</fullName>
    </submittedName>
</protein>
<dbReference type="Proteomes" id="UP001432014">
    <property type="component" value="Chromosome"/>
</dbReference>
<name>A0ABZ1WGL2_9ACTN</name>
<evidence type="ECO:0000313" key="6">
    <source>
        <dbReference type="EMBL" id="WUS59908.1"/>
    </source>
</evidence>
<dbReference type="EMBL" id="CP108482">
    <property type="protein sequence ID" value="WUS59908.1"/>
    <property type="molecule type" value="Genomic_DNA"/>
</dbReference>
<gene>
    <name evidence="6" type="ORF">OG469_33085</name>
</gene>
<keyword evidence="7" id="KW-1185">Reference proteome</keyword>
<feature type="region of interest" description="Disordered" evidence="4">
    <location>
        <begin position="198"/>
        <end position="235"/>
    </location>
</feature>
<organism evidence="6 7">
    <name type="scientific">Kitasatospora herbaricolor</name>
    <dbReference type="NCBI Taxonomy" id="68217"/>
    <lineage>
        <taxon>Bacteria</taxon>
        <taxon>Bacillati</taxon>
        <taxon>Actinomycetota</taxon>
        <taxon>Actinomycetes</taxon>
        <taxon>Kitasatosporales</taxon>
        <taxon>Streptomycetaceae</taxon>
        <taxon>Kitasatospora</taxon>
    </lineage>
</organism>
<dbReference type="InterPro" id="IPR036388">
    <property type="entry name" value="WH-like_DNA-bd_sf"/>
</dbReference>
<evidence type="ECO:0000256" key="1">
    <source>
        <dbReference type="ARBA" id="ARBA00023015"/>
    </source>
</evidence>
<dbReference type="SMART" id="SM00418">
    <property type="entry name" value="HTH_ARSR"/>
    <property type="match status" value="1"/>
</dbReference>
<dbReference type="InterPro" id="IPR001845">
    <property type="entry name" value="HTH_ArsR_DNA-bd_dom"/>
</dbReference>
<dbReference type="Pfam" id="PF12840">
    <property type="entry name" value="HTH_20"/>
    <property type="match status" value="1"/>
</dbReference>
<dbReference type="SUPFAM" id="SSF46785">
    <property type="entry name" value="Winged helix' DNA-binding domain"/>
    <property type="match status" value="1"/>
</dbReference>
<dbReference type="Gene3D" id="1.10.10.10">
    <property type="entry name" value="Winged helix-like DNA-binding domain superfamily/Winged helix DNA-binding domain"/>
    <property type="match status" value="1"/>
</dbReference>
<sequence length="235" mass="25320">MTDEESGLPAGPPRPEGAVELDAKRLRALAHPVRVQLVGLLRTHGPSTATRLAERMGLTSGATSYHLRQLAAAGFVAEDTGRGNARERWWHAVHRSTWFTDMGLADREPEAALGYLQSIVTAHTRTAQRALGALPTMPRPWRDVFDLNDWALRLTPEEATRLGAELVELVGRYRQAGPQDTTAEPDGTARVAVVVQLLPQPTEGPEPGAATMTPDTTADPAADPGTPAADPLEHR</sequence>
<feature type="domain" description="HTH arsR-type" evidence="5">
    <location>
        <begin position="24"/>
        <end position="107"/>
    </location>
</feature>
<evidence type="ECO:0000313" key="7">
    <source>
        <dbReference type="Proteomes" id="UP001432014"/>
    </source>
</evidence>
<proteinExistence type="predicted"/>
<evidence type="ECO:0000256" key="4">
    <source>
        <dbReference type="SAM" id="MobiDB-lite"/>
    </source>
</evidence>
<keyword evidence="1" id="KW-0805">Transcription regulation</keyword>
<evidence type="ECO:0000256" key="3">
    <source>
        <dbReference type="ARBA" id="ARBA00023163"/>
    </source>
</evidence>
<dbReference type="PANTHER" id="PTHR33154">
    <property type="entry name" value="TRANSCRIPTIONAL REGULATOR, ARSR FAMILY"/>
    <property type="match status" value="1"/>
</dbReference>
<evidence type="ECO:0000256" key="2">
    <source>
        <dbReference type="ARBA" id="ARBA00023125"/>
    </source>
</evidence>
<accession>A0ABZ1WGL2</accession>
<dbReference type="InterPro" id="IPR036390">
    <property type="entry name" value="WH_DNA-bd_sf"/>
</dbReference>
<reference evidence="6 7" key="1">
    <citation type="submission" date="2022-10" db="EMBL/GenBank/DDBJ databases">
        <title>The complete genomes of actinobacterial strains from the NBC collection.</title>
        <authorList>
            <person name="Joergensen T.S."/>
            <person name="Alvarez Arevalo M."/>
            <person name="Sterndorff E.B."/>
            <person name="Faurdal D."/>
            <person name="Vuksanovic O."/>
            <person name="Mourched A.-S."/>
            <person name="Charusanti P."/>
            <person name="Shaw S."/>
            <person name="Blin K."/>
            <person name="Weber T."/>
        </authorList>
    </citation>
    <scope>NUCLEOTIDE SEQUENCE [LARGE SCALE GENOMIC DNA]</scope>
    <source>
        <strain evidence="6 7">NBC_01247</strain>
    </source>
</reference>